<proteinExistence type="predicted"/>
<protein>
    <recommendedName>
        <fullName evidence="3">Sfi1 spindle body domain-containing protein</fullName>
    </recommendedName>
</protein>
<evidence type="ECO:0000313" key="2">
    <source>
        <dbReference type="Proteomes" id="UP000187209"/>
    </source>
</evidence>
<accession>A0A1R2BE26</accession>
<comment type="caution">
    <text evidence="1">The sequence shown here is derived from an EMBL/GenBank/DDBJ whole genome shotgun (WGS) entry which is preliminary data.</text>
</comment>
<name>A0A1R2BE26_9CILI</name>
<keyword evidence="2" id="KW-1185">Reference proteome</keyword>
<evidence type="ECO:0008006" key="3">
    <source>
        <dbReference type="Google" id="ProtNLM"/>
    </source>
</evidence>
<gene>
    <name evidence="1" type="ORF">SteCoe_25937</name>
</gene>
<organism evidence="1 2">
    <name type="scientific">Stentor coeruleus</name>
    <dbReference type="NCBI Taxonomy" id="5963"/>
    <lineage>
        <taxon>Eukaryota</taxon>
        <taxon>Sar</taxon>
        <taxon>Alveolata</taxon>
        <taxon>Ciliophora</taxon>
        <taxon>Postciliodesmatophora</taxon>
        <taxon>Heterotrichea</taxon>
        <taxon>Heterotrichida</taxon>
        <taxon>Stentoridae</taxon>
        <taxon>Stentor</taxon>
    </lineage>
</organism>
<evidence type="ECO:0000313" key="1">
    <source>
        <dbReference type="EMBL" id="OMJ75019.1"/>
    </source>
</evidence>
<dbReference type="Proteomes" id="UP000187209">
    <property type="component" value="Unassembled WGS sequence"/>
</dbReference>
<dbReference type="EMBL" id="MPUH01000715">
    <property type="protein sequence ID" value="OMJ75019.1"/>
    <property type="molecule type" value="Genomic_DNA"/>
</dbReference>
<sequence>MSSDLKGALFYQQKLLKSVFKTFSLACKHSKVKSCFTQTALQSYSISVKCKVFNILLKNRDKSKACKTIYKVLSSGYFSTLHKTFSSFWEESPVKIPSKASGQVHRMTSFRIQVMKNSLDILLARKLQSAFNLLKYPDYSVDLRDAESPSKEGTFQTSAQARSILMKSENLCRRVNSLADKINSQYVSQDSCESLSSRINLKIPKISANDTPLSPLSMGELDTDRLTSRMEEIEQDLAKYNLILKIWKEWKGYSTQKRIGRNKKYLVDNLYRNKIIRKFYRLLKNYSRKKAGNKVKRTLATAKYVEKLLRKCLFAARSRFIVIKGKQRKVKEMIRKKLIKIVNGWKEVVGLSSEFSRVVYEFRRKWDKKIKCKYLKYLSIMSMIESRRKQQKRIAEDYNKQRLLKLGFTHISLSVFTNKYYEELYLTADNHFAKGLLKRYFDLYYLNFLMCKRNKVVKSTGMRIFRKNFLIKGMRRLYSNLSVKKDYRKKMADVENYYISNLYLKTLVSWQNYHNIMKAKNKNSVVGARFYRKKSTRKYFSVWKKWFPKAKRIRLTGESIEKEKKYWIMKDLLLEWTVRTKKRIESRDKYEKNCSFRRVYRVMIMWKKYMMMKLDKREYQYGKRAEILKGIACRVLQKWKKIAHKKVQTKKNSEKYHKNQIGKLFHKWRIAFIRKITIVMSNSLGVQVPYNYVNKAKVVAVQTRKRRKVANLLFHWKQFVKLRKMLKLSTILARNHYLNKFISRWLTFTSSQKTKSKAIFHYKYQKYAKCLAKWMSFSVRKKKSKIAFSHYNKKQTILINKIFFSWALHSSHKSMQKHKALEKYDILCHNKLERCFINLKLYRERSKKKRIVLNCAEKRRLGSLGKAIFKHWKQIIKYKQVLCKIIENNKRMRGYKMIFRMLKRNVCDRSVILEKKADNYLLDKLFNAWNVFVVENRKLKRIKKDLQTKAQHFFNDMGCVRGIRRLKEFAESRKLLKKADEYYWRNNVQKGIRRWSDYYFNYLKLMKQARIYDEERVIRKKSYCIKKWLYITHLNSWKNRAEKRLFFYWDRRLQRIVKAWSRVVIEKNYNYSLIYEFRSKLLKKRAFSGLRVQKTLKNVKFVKVDKAEDTFYKKSLMKIFRVLYKYHLHSRAKLSKLTKALRFRYFKSCSKFLSLWESISKSTRQKKIKLKKLYTTYVRSFGTKNLTCDMSYLSSVLKTLPDKTDDYLQTFLKTICQDLPRSSNTHLVSIFCKWRSLSGCKNLENTIKSIIFSKEYLISKAIRAWIQIVKYAKCRRKTLRSAIIFHRSTLKKKAFAAWKPKKPIRRRK</sequence>
<reference evidence="1 2" key="1">
    <citation type="submission" date="2016-11" db="EMBL/GenBank/DDBJ databases">
        <title>The macronuclear genome of Stentor coeruleus: a giant cell with tiny introns.</title>
        <authorList>
            <person name="Slabodnick M."/>
            <person name="Ruby J.G."/>
            <person name="Reiff S.B."/>
            <person name="Swart E.C."/>
            <person name="Gosai S."/>
            <person name="Prabakaran S."/>
            <person name="Witkowska E."/>
            <person name="Larue G.E."/>
            <person name="Fisher S."/>
            <person name="Freeman R.M."/>
            <person name="Gunawardena J."/>
            <person name="Chu W."/>
            <person name="Stover N.A."/>
            <person name="Gregory B.D."/>
            <person name="Nowacki M."/>
            <person name="Derisi J."/>
            <person name="Roy S.W."/>
            <person name="Marshall W.F."/>
            <person name="Sood P."/>
        </authorList>
    </citation>
    <scope>NUCLEOTIDE SEQUENCE [LARGE SCALE GENOMIC DNA]</scope>
    <source>
        <strain evidence="1">WM001</strain>
    </source>
</reference>